<evidence type="ECO:0000313" key="15">
    <source>
        <dbReference type="Proteomes" id="UP000267342"/>
    </source>
</evidence>
<feature type="transmembrane region" description="Helical" evidence="13">
    <location>
        <begin position="56"/>
        <end position="81"/>
    </location>
</feature>
<keyword evidence="12 13" id="KW-0472">Membrane</keyword>
<evidence type="ECO:0000256" key="5">
    <source>
        <dbReference type="ARBA" id="ARBA00022519"/>
    </source>
</evidence>
<dbReference type="PANTHER" id="PTHR30365">
    <property type="entry name" value="CYTOCHROME D UBIQUINOL OXIDASE"/>
    <property type="match status" value="1"/>
</dbReference>
<evidence type="ECO:0000256" key="7">
    <source>
        <dbReference type="ARBA" id="ARBA00022692"/>
    </source>
</evidence>
<comment type="similarity">
    <text evidence="2 13">Belongs to the cytochrome ubiquinol oxidase subunit 1 family.</text>
</comment>
<dbReference type="InterPro" id="IPR002585">
    <property type="entry name" value="Cyt-d_ubiquinol_oxidase_su_1"/>
</dbReference>
<gene>
    <name evidence="14" type="ORF">ZBT109_1842</name>
</gene>
<feature type="transmembrane region" description="Helical" evidence="13">
    <location>
        <begin position="132"/>
        <end position="156"/>
    </location>
</feature>
<feature type="transmembrane region" description="Helical" evidence="13">
    <location>
        <begin position="93"/>
        <end position="112"/>
    </location>
</feature>
<name>A0A348HG36_9GAMM</name>
<comment type="subcellular location">
    <subcellularLocation>
        <location evidence="1">Cell inner membrane</location>
        <topology evidence="1">Multi-pass membrane protein</topology>
    </subcellularLocation>
</comment>
<dbReference type="GO" id="GO:0019646">
    <property type="term" value="P:aerobic electron transport chain"/>
    <property type="evidence" value="ECO:0007669"/>
    <property type="project" value="InterPro"/>
</dbReference>
<feature type="transmembrane region" description="Helical" evidence="13">
    <location>
        <begin position="223"/>
        <end position="247"/>
    </location>
</feature>
<dbReference type="GO" id="GO:0020037">
    <property type="term" value="F:heme binding"/>
    <property type="evidence" value="ECO:0007669"/>
    <property type="project" value="TreeGrafter"/>
</dbReference>
<keyword evidence="7 13" id="KW-0812">Transmembrane</keyword>
<feature type="transmembrane region" description="Helical" evidence="13">
    <location>
        <begin position="427"/>
        <end position="449"/>
    </location>
</feature>
<organism evidence="14 15">
    <name type="scientific">Zymobacter palmae</name>
    <dbReference type="NCBI Taxonomy" id="33074"/>
    <lineage>
        <taxon>Bacteria</taxon>
        <taxon>Pseudomonadati</taxon>
        <taxon>Pseudomonadota</taxon>
        <taxon>Gammaproteobacteria</taxon>
        <taxon>Oceanospirillales</taxon>
        <taxon>Halomonadaceae</taxon>
        <taxon>Zymobacter group</taxon>
        <taxon>Zymobacter</taxon>
    </lineage>
</organism>
<dbReference type="GO" id="GO:0005886">
    <property type="term" value="C:plasma membrane"/>
    <property type="evidence" value="ECO:0007669"/>
    <property type="project" value="UniProtKB-SubCell"/>
</dbReference>
<dbReference type="KEGG" id="zpl:ZBT109_1842"/>
<protein>
    <submittedName>
        <fullName evidence="14">Cytochrome bd-type quinoloxidase, subunit 1</fullName>
    </submittedName>
</protein>
<sequence>MIPAYFAWVCSSKLRKMPISLTDFYPNHVSIHYQGLDMISETLVALSRWQFAATALYHFLFVPLTLGLAVLLAIMETTYVVTGKQIYRDMTRFWGKLFGINFALGVTTGLTMEFQFGTNWSYYSHYVGDIFGAPLAIEGLVAFFLESTFVGLFFFGWDRLSKYQHLTVTWLVALGSNFSALWILVANGWMQNPVGAHFNPDTMRMEMTNFLDVLLNPVAQVKFVHTAMAGYVTGAIFVLGISAWYLLKNRDVAFAKRSFSMAAVFGTCAVLGVMMFGDESGYELKDAQPYKLAAIEGEWHTEKAPAAFTVFGIPNQEKQETEYALKIPYVMGLIATRSLDTEVKGLRDIVSDNEARIVSGAKGLDALIKMRSGDTSAETRAIFDQHAADIGYGMLLQRYTQDVVNATPEQISLAAKDSIPNSLPLFFSFRIMVLCGVLMFLVMLGALWITFKQRFQQYPRFLMLCLLAIPLPWIAVETGWFVAEYGRQPWAIGGILPTFQAASSLTVWDLVISLACFFLFYTALLIVEVWLMVKFARKGPSSLHTGRYHFEKAA</sequence>
<dbReference type="AlphaFoldDB" id="A0A348HG36"/>
<keyword evidence="10 13" id="KW-1133">Transmembrane helix</keyword>
<dbReference type="Pfam" id="PF01654">
    <property type="entry name" value="Cyt_bd_oxida_I"/>
    <property type="match status" value="1"/>
</dbReference>
<dbReference type="Proteomes" id="UP000267342">
    <property type="component" value="Chromosome"/>
</dbReference>
<evidence type="ECO:0000256" key="2">
    <source>
        <dbReference type="ARBA" id="ARBA00009819"/>
    </source>
</evidence>
<proteinExistence type="inferred from homology"/>
<evidence type="ECO:0000256" key="3">
    <source>
        <dbReference type="ARBA" id="ARBA00022448"/>
    </source>
</evidence>
<feature type="transmembrane region" description="Helical" evidence="13">
    <location>
        <begin position="259"/>
        <end position="277"/>
    </location>
</feature>
<keyword evidence="15" id="KW-1185">Reference proteome</keyword>
<accession>A0A348HG36</accession>
<feature type="transmembrane region" description="Helical" evidence="13">
    <location>
        <begin position="168"/>
        <end position="190"/>
    </location>
</feature>
<evidence type="ECO:0000256" key="8">
    <source>
        <dbReference type="ARBA" id="ARBA00022723"/>
    </source>
</evidence>
<dbReference type="GO" id="GO:0070069">
    <property type="term" value="C:cytochrome complex"/>
    <property type="evidence" value="ECO:0007669"/>
    <property type="project" value="UniProtKB-UniRule"/>
</dbReference>
<keyword evidence="5" id="KW-0997">Cell inner membrane</keyword>
<evidence type="ECO:0000256" key="10">
    <source>
        <dbReference type="ARBA" id="ARBA00022989"/>
    </source>
</evidence>
<feature type="transmembrane region" description="Helical" evidence="13">
    <location>
        <begin position="510"/>
        <end position="533"/>
    </location>
</feature>
<dbReference type="GO" id="GO:0009055">
    <property type="term" value="F:electron transfer activity"/>
    <property type="evidence" value="ECO:0007669"/>
    <property type="project" value="UniProtKB-UniRule"/>
</dbReference>
<keyword evidence="3 13" id="KW-0813">Transport</keyword>
<dbReference type="PANTHER" id="PTHR30365:SF0">
    <property type="entry name" value="CYTOCHROME BD-I UBIQUINOL OXIDASE SUBUNIT 1"/>
    <property type="match status" value="1"/>
</dbReference>
<dbReference type="EMBL" id="AP018933">
    <property type="protein sequence ID" value="BBG30588.1"/>
    <property type="molecule type" value="Genomic_DNA"/>
</dbReference>
<evidence type="ECO:0000256" key="9">
    <source>
        <dbReference type="ARBA" id="ARBA00022982"/>
    </source>
</evidence>
<evidence type="ECO:0000256" key="12">
    <source>
        <dbReference type="ARBA" id="ARBA00023136"/>
    </source>
</evidence>
<evidence type="ECO:0000256" key="4">
    <source>
        <dbReference type="ARBA" id="ARBA00022475"/>
    </source>
</evidence>
<keyword evidence="11 13" id="KW-0408">Iron</keyword>
<evidence type="ECO:0000256" key="13">
    <source>
        <dbReference type="PIRNR" id="PIRNR006446"/>
    </source>
</evidence>
<keyword evidence="6 13" id="KW-0349">Heme</keyword>
<reference evidence="14 15" key="1">
    <citation type="submission" date="2018-09" db="EMBL/GenBank/DDBJ databases">
        <title>Zymobacter palmae IAM14233 (=T109) whole genome analysis.</title>
        <authorList>
            <person name="Yanase H."/>
        </authorList>
    </citation>
    <scope>NUCLEOTIDE SEQUENCE [LARGE SCALE GENOMIC DNA]</scope>
    <source>
        <strain evidence="14 15">IAM14233</strain>
    </source>
</reference>
<evidence type="ECO:0000256" key="11">
    <source>
        <dbReference type="ARBA" id="ARBA00023004"/>
    </source>
</evidence>
<keyword evidence="4 13" id="KW-1003">Cell membrane</keyword>
<dbReference type="STRING" id="1123510.GCA_000620025_01656"/>
<feature type="transmembrane region" description="Helical" evidence="13">
    <location>
        <begin position="461"/>
        <end position="483"/>
    </location>
</feature>
<evidence type="ECO:0000256" key="1">
    <source>
        <dbReference type="ARBA" id="ARBA00004429"/>
    </source>
</evidence>
<evidence type="ECO:0000256" key="6">
    <source>
        <dbReference type="ARBA" id="ARBA00022617"/>
    </source>
</evidence>
<dbReference type="GO" id="GO:0016682">
    <property type="term" value="F:oxidoreductase activity, acting on diphenols and related substances as donors, oxygen as acceptor"/>
    <property type="evidence" value="ECO:0007669"/>
    <property type="project" value="TreeGrafter"/>
</dbReference>
<evidence type="ECO:0000313" key="14">
    <source>
        <dbReference type="EMBL" id="BBG30588.1"/>
    </source>
</evidence>
<keyword evidence="9 13" id="KW-0249">Electron transport</keyword>
<keyword evidence="8 13" id="KW-0479">Metal-binding</keyword>
<dbReference type="PIRSF" id="PIRSF006446">
    <property type="entry name" value="Cyt_quinol_oxidase_1"/>
    <property type="match status" value="1"/>
</dbReference>
<dbReference type="GO" id="GO:0046872">
    <property type="term" value="F:metal ion binding"/>
    <property type="evidence" value="ECO:0007669"/>
    <property type="project" value="UniProtKB-UniRule"/>
</dbReference>